<feature type="region of interest" description="Disordered" evidence="1">
    <location>
        <begin position="703"/>
        <end position="745"/>
    </location>
</feature>
<evidence type="ECO:0008006" key="5">
    <source>
        <dbReference type="Google" id="ProtNLM"/>
    </source>
</evidence>
<reference evidence="3" key="1">
    <citation type="submission" date="2021-02" db="EMBL/GenBank/DDBJ databases">
        <title>Salinimicrobium sp. nov. isolated from seawater in Tongyeong, Republic of Korea.</title>
        <authorList>
            <person name="Lee S.-J."/>
        </authorList>
    </citation>
    <scope>NUCLEOTIDE SEQUENCE</scope>
    <source>
        <strain evidence="3">HN-2-9-2</strain>
    </source>
</reference>
<dbReference type="EMBL" id="CP069620">
    <property type="protein sequence ID" value="UZH56641.1"/>
    <property type="molecule type" value="Genomic_DNA"/>
</dbReference>
<dbReference type="Proteomes" id="UP001163981">
    <property type="component" value="Chromosome"/>
</dbReference>
<accession>A0ABY6NVS4</accession>
<evidence type="ECO:0000313" key="4">
    <source>
        <dbReference type="Proteomes" id="UP001163981"/>
    </source>
</evidence>
<keyword evidence="2" id="KW-0472">Membrane</keyword>
<keyword evidence="4" id="KW-1185">Reference proteome</keyword>
<feature type="transmembrane region" description="Helical" evidence="2">
    <location>
        <begin position="152"/>
        <end position="170"/>
    </location>
</feature>
<feature type="transmembrane region" description="Helical" evidence="2">
    <location>
        <begin position="26"/>
        <end position="51"/>
    </location>
</feature>
<dbReference type="RefSeq" id="WP_265165257.1">
    <property type="nucleotide sequence ID" value="NZ_CP069620.1"/>
</dbReference>
<proteinExistence type="predicted"/>
<evidence type="ECO:0000256" key="2">
    <source>
        <dbReference type="SAM" id="Phobius"/>
    </source>
</evidence>
<feature type="compositionally biased region" description="Basic and acidic residues" evidence="1">
    <location>
        <begin position="720"/>
        <end position="745"/>
    </location>
</feature>
<feature type="compositionally biased region" description="Polar residues" evidence="1">
    <location>
        <begin position="675"/>
        <end position="684"/>
    </location>
</feature>
<protein>
    <recommendedName>
        <fullName evidence="5">DUF4175 family protein</fullName>
    </recommendedName>
</protein>
<feature type="region of interest" description="Disordered" evidence="1">
    <location>
        <begin position="659"/>
        <end position="684"/>
    </location>
</feature>
<organism evidence="3 4">
    <name type="scientific">Salinimicrobium tongyeongense</name>
    <dbReference type="NCBI Taxonomy" id="2809707"/>
    <lineage>
        <taxon>Bacteria</taxon>
        <taxon>Pseudomonadati</taxon>
        <taxon>Bacteroidota</taxon>
        <taxon>Flavobacteriia</taxon>
        <taxon>Flavobacteriales</taxon>
        <taxon>Flavobacteriaceae</taxon>
        <taxon>Salinimicrobium</taxon>
    </lineage>
</organism>
<evidence type="ECO:0000313" key="3">
    <source>
        <dbReference type="EMBL" id="UZH56641.1"/>
    </source>
</evidence>
<sequence length="1080" mass="125860">MDNFEILRQKLEAFIRKFYLNELVKGFIFFVAIGLLYFLATLFIEHLFWLNPTGRSILFWSFIGVEIFLFGRFITYPLLKLFKISRGIGYTEASQIIGKYFPEVGDRLLNLLQLSKSDKKSDLLIASIDQKANQLKPVPFSMAIDFKKNLPYLKYAAIPLIIILLLMISGRAEVFSGSYERVVNYKTAYEPPAPFSFQLYNEQLQIRENEALTIKVSTSGRMVPQDVSVNYDGQNYFMKRVSPGLFEYSFEPAQQSFTFNLSANKVRSVNYKVVVVEVPKMRNLKMILEYPAHTGLGEEVIEGTGNATVPEGTLVKWEVETSATSRVKMGIKDSLYNFQKKGNLFQLKKNISTSVDYQISSSNEQVKDFENLSYKIESVKDEFPELQLEHQTDSLEPDLQYFFGKFSDDYGISEVNMVIQETEVSKRGKKVRLPHGKGNVGEFVSIFPDTLALEEGKSYQFYFEVVDNDVFNGYKSTKSRLFNYRKKTGREEKQERLQEQRQAIEGIDGSLEKMQFSEEELEELSRLEKEKQELNYNDRQKLQNFLERQKQQNRLMENFTEKLKRNLQEEASPQNEDLKKELEQRLSNRKKELEENEALLEELEKYSEKIQKEGLQEKLQELSKKSRNQERSLEQLLELTRKYYVQEKSARIAEELEELAREQEQLSEISEENPGASQDSISQETNELFKEVEELLKENRALKKPLEIPENRNEQQGVKESQEKAKQALEKQDREGAKKEQKKAAEELRKMSQKMQQQMQQGQMQQMQEDVSMLRQILDNLVTFSFGQEELMKDFKDSGMDNASFAKKIRRQDLLRENFKHVDDSLYALALRNEMISEPITKKLIDVDYSLDQSLERLAQNDLRRGLSSQQYVITGANDLAYLLSDILENIQDMLQASPSGGDGQDGQLQNIIQKQKELNEEMGEQMQKGRQNKDGKEGEAGEAESGELFRIFQEQQKLRRALEEQLRKEGKNAGGNGAKKEMEQIEKQLLEKGFDEDVLRRMQELEHKLLELERAKIEQDRKPERESTTGKEELINETKALRERAKEYFNATEILNRQSLPLRPVYKLKVKEYFERRDN</sequence>
<feature type="region of interest" description="Disordered" evidence="1">
    <location>
        <begin position="1019"/>
        <end position="1038"/>
    </location>
</feature>
<feature type="transmembrane region" description="Helical" evidence="2">
    <location>
        <begin position="57"/>
        <end position="79"/>
    </location>
</feature>
<evidence type="ECO:0000256" key="1">
    <source>
        <dbReference type="SAM" id="MobiDB-lite"/>
    </source>
</evidence>
<name>A0ABY6NVS4_9FLAO</name>
<keyword evidence="2" id="KW-0812">Transmembrane</keyword>
<feature type="compositionally biased region" description="Basic and acidic residues" evidence="1">
    <location>
        <begin position="703"/>
        <end position="713"/>
    </location>
</feature>
<gene>
    <name evidence="3" type="ORF">JRG66_07250</name>
</gene>
<feature type="region of interest" description="Disordered" evidence="1">
    <location>
        <begin position="924"/>
        <end position="949"/>
    </location>
</feature>
<keyword evidence="2" id="KW-1133">Transmembrane helix</keyword>